<feature type="domain" description="AB hydrolase-1" evidence="1">
    <location>
        <begin position="27"/>
        <end position="249"/>
    </location>
</feature>
<organism evidence="2 3">
    <name type="scientific">Caballeronia sordidicola</name>
    <name type="common">Burkholderia sordidicola</name>
    <dbReference type="NCBI Taxonomy" id="196367"/>
    <lineage>
        <taxon>Bacteria</taxon>
        <taxon>Pseudomonadati</taxon>
        <taxon>Pseudomonadota</taxon>
        <taxon>Betaproteobacteria</taxon>
        <taxon>Burkholderiales</taxon>
        <taxon>Burkholderiaceae</taxon>
        <taxon>Caballeronia</taxon>
    </lineage>
</organism>
<dbReference type="Gene3D" id="3.40.50.1820">
    <property type="entry name" value="alpha/beta hydrolase"/>
    <property type="match status" value="1"/>
</dbReference>
<reference evidence="3" key="1">
    <citation type="submission" date="2017-01" db="EMBL/GenBank/DDBJ databases">
        <title>Genome Analysis of Deinococcus marmoris KOPRI26562.</title>
        <authorList>
            <person name="Kim J.H."/>
            <person name="Oh H.-M."/>
        </authorList>
    </citation>
    <scope>NUCLEOTIDE SEQUENCE [LARGE SCALE GENOMIC DNA]</scope>
    <source>
        <strain evidence="3">PAMC 26633</strain>
    </source>
</reference>
<dbReference type="InterPro" id="IPR029058">
    <property type="entry name" value="AB_hydrolase_fold"/>
</dbReference>
<comment type="caution">
    <text evidence="2">The sequence shown here is derived from an EMBL/GenBank/DDBJ whole genome shotgun (WGS) entry which is preliminary data.</text>
</comment>
<dbReference type="AlphaFoldDB" id="A0A226WZ68"/>
<keyword evidence="2" id="KW-0378">Hydrolase</keyword>
<name>A0A226WZ68_CABSO</name>
<dbReference type="InterPro" id="IPR000073">
    <property type="entry name" value="AB_hydrolase_1"/>
</dbReference>
<sequence>MISTIDYCYAADGARLGYQCVGDGKGPPLLLIAGLAGEAKFWRPVMDDLASRHSVIVFDQRGFGVSGTTDSICTIDLLAADALAIMDAAGVEQAIVAGHSTGGAIAQSLALDHPSRVSRLVLSSTWAKADAYMKYLFALRSNVMRAGGKRLYADLTRVIGYPLAWLREHPERLALSDNDVDIEVDDRVFTRIEALLEFDRTAALATIQQPTLVLGARDDQIIPNYLHVELQEAIPGATARFCAEGGHFFPSIRPKTFVEPLRDWLEQQA</sequence>
<dbReference type="EMBL" id="MTHB01000123">
    <property type="protein sequence ID" value="OXC76491.1"/>
    <property type="molecule type" value="Genomic_DNA"/>
</dbReference>
<evidence type="ECO:0000259" key="1">
    <source>
        <dbReference type="Pfam" id="PF00561"/>
    </source>
</evidence>
<dbReference type="Proteomes" id="UP000214720">
    <property type="component" value="Unassembled WGS sequence"/>
</dbReference>
<dbReference type="OrthoDB" id="5853561at2"/>
<dbReference type="RefSeq" id="WP_089162237.1">
    <property type="nucleotide sequence ID" value="NZ_MTHB01000123.1"/>
</dbReference>
<accession>A0A226WZ68</accession>
<dbReference type="PANTHER" id="PTHR43798">
    <property type="entry name" value="MONOACYLGLYCEROL LIPASE"/>
    <property type="match status" value="1"/>
</dbReference>
<dbReference type="GO" id="GO:0016787">
    <property type="term" value="F:hydrolase activity"/>
    <property type="evidence" value="ECO:0007669"/>
    <property type="project" value="UniProtKB-KW"/>
</dbReference>
<dbReference type="SUPFAM" id="SSF53474">
    <property type="entry name" value="alpha/beta-Hydrolases"/>
    <property type="match status" value="1"/>
</dbReference>
<dbReference type="InterPro" id="IPR050266">
    <property type="entry name" value="AB_hydrolase_sf"/>
</dbReference>
<proteinExistence type="predicted"/>
<dbReference type="PRINTS" id="PR00111">
    <property type="entry name" value="ABHYDROLASE"/>
</dbReference>
<dbReference type="Pfam" id="PF00561">
    <property type="entry name" value="Abhydrolase_1"/>
    <property type="match status" value="1"/>
</dbReference>
<gene>
    <name evidence="2" type="ORF">BSU04_20980</name>
</gene>
<evidence type="ECO:0000313" key="3">
    <source>
        <dbReference type="Proteomes" id="UP000214720"/>
    </source>
</evidence>
<protein>
    <submittedName>
        <fullName evidence="2">Alpha/beta hydrolase</fullName>
    </submittedName>
</protein>
<evidence type="ECO:0000313" key="2">
    <source>
        <dbReference type="EMBL" id="OXC76491.1"/>
    </source>
</evidence>